<dbReference type="EMBL" id="JBHLTM010000061">
    <property type="protein sequence ID" value="MFC0685887.1"/>
    <property type="molecule type" value="Genomic_DNA"/>
</dbReference>
<dbReference type="EC" id="3.1.-.-" evidence="2"/>
<protein>
    <submittedName>
        <fullName evidence="2">Dienelactone hydrolase family protein</fullName>
        <ecNumber evidence="2">3.1.-.-</ecNumber>
    </submittedName>
</protein>
<proteinExistence type="predicted"/>
<dbReference type="PANTHER" id="PTHR22946:SF0">
    <property type="entry name" value="DIENELACTONE HYDROLASE DOMAIN-CONTAINING PROTEIN"/>
    <property type="match status" value="1"/>
</dbReference>
<dbReference type="InterPro" id="IPR050261">
    <property type="entry name" value="FrsA_esterase"/>
</dbReference>
<evidence type="ECO:0000313" key="3">
    <source>
        <dbReference type="Proteomes" id="UP001589858"/>
    </source>
</evidence>
<sequence>MSGMEAIAYSHAGQELTGWLARPSGDVRAAVILFPTIANFNAPMERRAKMLAELGYLTLIADFYGEPVASFEASFPLAEKLRADNDHYRGRIAAAIAALRTLSEALGSEALGPDASDLPMLGLGYCMGGQAVLEAARSGQDLLAAVSFHGTLSTPRPAEPGTIRPRILVCHGDADPLVPREQVIGFWEEMDKAGANWHFHAYSGVRHGFTDRGSDERGMAALGYDASADRQSWAAMLSLFDEVLD</sequence>
<feature type="domain" description="Dienelactone hydrolase" evidence="1">
    <location>
        <begin position="18"/>
        <end position="243"/>
    </location>
</feature>
<dbReference type="RefSeq" id="WP_267218641.1">
    <property type="nucleotide sequence ID" value="NZ_JAPCWC010000002.1"/>
</dbReference>
<dbReference type="SUPFAM" id="SSF53474">
    <property type="entry name" value="alpha/beta-Hydrolases"/>
    <property type="match status" value="1"/>
</dbReference>
<dbReference type="GO" id="GO:0016787">
    <property type="term" value="F:hydrolase activity"/>
    <property type="evidence" value="ECO:0007669"/>
    <property type="project" value="UniProtKB-KW"/>
</dbReference>
<evidence type="ECO:0000313" key="2">
    <source>
        <dbReference type="EMBL" id="MFC0685887.1"/>
    </source>
</evidence>
<accession>A0ABV6SB08</accession>
<organism evidence="2 3">
    <name type="scientific">Novosphingobium clariflavum</name>
    <dbReference type="NCBI Taxonomy" id="2029884"/>
    <lineage>
        <taxon>Bacteria</taxon>
        <taxon>Pseudomonadati</taxon>
        <taxon>Pseudomonadota</taxon>
        <taxon>Alphaproteobacteria</taxon>
        <taxon>Sphingomonadales</taxon>
        <taxon>Sphingomonadaceae</taxon>
        <taxon>Novosphingobium</taxon>
    </lineage>
</organism>
<gene>
    <name evidence="2" type="ORF">ACFFF8_14925</name>
</gene>
<dbReference type="InterPro" id="IPR029058">
    <property type="entry name" value="AB_hydrolase_fold"/>
</dbReference>
<name>A0ABV6SB08_9SPHN</name>
<dbReference type="Proteomes" id="UP001589858">
    <property type="component" value="Unassembled WGS sequence"/>
</dbReference>
<keyword evidence="2" id="KW-0378">Hydrolase</keyword>
<keyword evidence="3" id="KW-1185">Reference proteome</keyword>
<dbReference type="PANTHER" id="PTHR22946">
    <property type="entry name" value="DIENELACTONE HYDROLASE DOMAIN-CONTAINING PROTEIN-RELATED"/>
    <property type="match status" value="1"/>
</dbReference>
<dbReference type="InterPro" id="IPR002925">
    <property type="entry name" value="Dienelactn_hydro"/>
</dbReference>
<dbReference type="Pfam" id="PF01738">
    <property type="entry name" value="DLH"/>
    <property type="match status" value="1"/>
</dbReference>
<reference evidence="2 3" key="1">
    <citation type="submission" date="2024-09" db="EMBL/GenBank/DDBJ databases">
        <authorList>
            <person name="Sun Q."/>
            <person name="Mori K."/>
        </authorList>
    </citation>
    <scope>NUCLEOTIDE SEQUENCE [LARGE SCALE GENOMIC DNA]</scope>
    <source>
        <strain evidence="2 3">CICC 11035S</strain>
    </source>
</reference>
<comment type="caution">
    <text evidence="2">The sequence shown here is derived from an EMBL/GenBank/DDBJ whole genome shotgun (WGS) entry which is preliminary data.</text>
</comment>
<dbReference type="Gene3D" id="3.40.50.1820">
    <property type="entry name" value="alpha/beta hydrolase"/>
    <property type="match status" value="1"/>
</dbReference>
<evidence type="ECO:0000259" key="1">
    <source>
        <dbReference type="Pfam" id="PF01738"/>
    </source>
</evidence>